<feature type="region of interest" description="Disordered" evidence="1">
    <location>
        <begin position="117"/>
        <end position="164"/>
    </location>
</feature>
<organism evidence="2 3">
    <name type="scientific">Edaphochlamys debaryana</name>
    <dbReference type="NCBI Taxonomy" id="47281"/>
    <lineage>
        <taxon>Eukaryota</taxon>
        <taxon>Viridiplantae</taxon>
        <taxon>Chlorophyta</taxon>
        <taxon>core chlorophytes</taxon>
        <taxon>Chlorophyceae</taxon>
        <taxon>CS clade</taxon>
        <taxon>Chlamydomonadales</taxon>
        <taxon>Chlamydomonadales incertae sedis</taxon>
        <taxon>Edaphochlamys</taxon>
    </lineage>
</organism>
<evidence type="ECO:0000313" key="3">
    <source>
        <dbReference type="Proteomes" id="UP000612055"/>
    </source>
</evidence>
<feature type="compositionally biased region" description="Low complexity" evidence="1">
    <location>
        <begin position="139"/>
        <end position="160"/>
    </location>
</feature>
<accession>A0A836BRA2</accession>
<keyword evidence="3" id="KW-1185">Reference proteome</keyword>
<evidence type="ECO:0000256" key="1">
    <source>
        <dbReference type="SAM" id="MobiDB-lite"/>
    </source>
</evidence>
<gene>
    <name evidence="2" type="ORF">HYH03_015168</name>
</gene>
<proteinExistence type="predicted"/>
<reference evidence="2" key="1">
    <citation type="journal article" date="2020" name="bioRxiv">
        <title>Comparative genomics of Chlamydomonas.</title>
        <authorList>
            <person name="Craig R.J."/>
            <person name="Hasan A.R."/>
            <person name="Ness R.W."/>
            <person name="Keightley P.D."/>
        </authorList>
    </citation>
    <scope>NUCLEOTIDE SEQUENCE</scope>
    <source>
        <strain evidence="2">CCAP 11/70</strain>
    </source>
</reference>
<comment type="caution">
    <text evidence="2">The sequence shown here is derived from an EMBL/GenBank/DDBJ whole genome shotgun (WGS) entry which is preliminary data.</text>
</comment>
<protein>
    <submittedName>
        <fullName evidence="2">Uncharacterized protein</fullName>
    </submittedName>
</protein>
<dbReference type="Proteomes" id="UP000612055">
    <property type="component" value="Unassembled WGS sequence"/>
</dbReference>
<dbReference type="EMBL" id="JAEHOE010000116">
    <property type="protein sequence ID" value="KAG2486206.1"/>
    <property type="molecule type" value="Genomic_DNA"/>
</dbReference>
<evidence type="ECO:0000313" key="2">
    <source>
        <dbReference type="EMBL" id="KAG2486206.1"/>
    </source>
</evidence>
<dbReference type="AlphaFoldDB" id="A0A836BRA2"/>
<name>A0A836BRA2_9CHLO</name>
<sequence length="426" mass="44542">MLPGASAGDSAPGNEGVEFGILTLAEQPVFLGSAALEAAVPRVYQIVLRDTGPGLTQVWVGHRPDDLRLFRLRLLKVGDEVGLEAPPLFVRALGGLEPGDQPTLRRAPSGRLEAHVVGAPPSRQRRPAQTSVQQPTPAPAARAARRPSAQARPTAARAAPGSPPFPFPDATLVGNISVYNYGGNTYLTGVGAIRAAYDVAPAPRGQSQAMDADLWAPGTGGGQQLSLFRVTVYSGKATRITAVGRLMQSLGLQHGDQADLWRLTDGRVVLWPQPRPDADGGDPGSPVAAARQLWGQGRTSRPPPLPPPPAQLAAGSTDFVGYVRVYSNGTKYELNGPEAREAHTGCRVLPGSPDADPAGDRTCLATLFFPRNGGTRLTGAATLVGELGTLERGDVVALWRLGGEGQVTVLATAPPTPPLPPPREQP</sequence>